<dbReference type="EMBL" id="JAINUG010000192">
    <property type="protein sequence ID" value="KAJ8388610.1"/>
    <property type="molecule type" value="Genomic_DNA"/>
</dbReference>
<reference evidence="1" key="1">
    <citation type="journal article" date="2023" name="Science">
        <title>Genome structures resolve the early diversification of teleost fishes.</title>
        <authorList>
            <person name="Parey E."/>
            <person name="Louis A."/>
            <person name="Montfort J."/>
            <person name="Bouchez O."/>
            <person name="Roques C."/>
            <person name="Iampietro C."/>
            <person name="Lluch J."/>
            <person name="Castinel A."/>
            <person name="Donnadieu C."/>
            <person name="Desvignes T."/>
            <person name="Floi Bucao C."/>
            <person name="Jouanno E."/>
            <person name="Wen M."/>
            <person name="Mejri S."/>
            <person name="Dirks R."/>
            <person name="Jansen H."/>
            <person name="Henkel C."/>
            <person name="Chen W.J."/>
            <person name="Zahm M."/>
            <person name="Cabau C."/>
            <person name="Klopp C."/>
            <person name="Thompson A.W."/>
            <person name="Robinson-Rechavi M."/>
            <person name="Braasch I."/>
            <person name="Lecointre G."/>
            <person name="Bobe J."/>
            <person name="Postlethwait J.H."/>
            <person name="Berthelot C."/>
            <person name="Roest Crollius H."/>
            <person name="Guiguen Y."/>
        </authorList>
    </citation>
    <scope>NUCLEOTIDE SEQUENCE</scope>
    <source>
        <strain evidence="1">NC1722</strain>
    </source>
</reference>
<evidence type="ECO:0000313" key="1">
    <source>
        <dbReference type="EMBL" id="KAJ8388610.1"/>
    </source>
</evidence>
<comment type="caution">
    <text evidence="1">The sequence shown here is derived from an EMBL/GenBank/DDBJ whole genome shotgun (WGS) entry which is preliminary data.</text>
</comment>
<dbReference type="AlphaFoldDB" id="A0AAD7RR26"/>
<sequence length="115" mass="12340">MSRGERLRIAPRDRAPALWALSAISQFRGSSSTFIGRPWLPPSGDGSADRICSLLPARLSLPLTPNAEGASLSHTLLDDSDTKGCQASNRHKEEVASIVTRGSVVHALSLLHSQR</sequence>
<protein>
    <submittedName>
        <fullName evidence="1">Uncharacterized protein</fullName>
    </submittedName>
</protein>
<accession>A0AAD7RR26</accession>
<evidence type="ECO:0000313" key="2">
    <source>
        <dbReference type="Proteomes" id="UP001221898"/>
    </source>
</evidence>
<keyword evidence="2" id="KW-1185">Reference proteome</keyword>
<organism evidence="1 2">
    <name type="scientific">Aldrovandia affinis</name>
    <dbReference type="NCBI Taxonomy" id="143900"/>
    <lineage>
        <taxon>Eukaryota</taxon>
        <taxon>Metazoa</taxon>
        <taxon>Chordata</taxon>
        <taxon>Craniata</taxon>
        <taxon>Vertebrata</taxon>
        <taxon>Euteleostomi</taxon>
        <taxon>Actinopterygii</taxon>
        <taxon>Neopterygii</taxon>
        <taxon>Teleostei</taxon>
        <taxon>Notacanthiformes</taxon>
        <taxon>Halosauridae</taxon>
        <taxon>Aldrovandia</taxon>
    </lineage>
</organism>
<name>A0AAD7RR26_9TELE</name>
<proteinExistence type="predicted"/>
<gene>
    <name evidence="1" type="ORF">AAFF_G00131750</name>
</gene>
<dbReference type="Proteomes" id="UP001221898">
    <property type="component" value="Unassembled WGS sequence"/>
</dbReference>